<organism evidence="3 4">
    <name type="scientific">Acinetobacter johnsonii</name>
    <dbReference type="NCBI Taxonomy" id="40214"/>
    <lineage>
        <taxon>Bacteria</taxon>
        <taxon>Pseudomonadati</taxon>
        <taxon>Pseudomonadota</taxon>
        <taxon>Gammaproteobacteria</taxon>
        <taxon>Moraxellales</taxon>
        <taxon>Moraxellaceae</taxon>
        <taxon>Acinetobacter</taxon>
    </lineage>
</organism>
<reference evidence="3" key="1">
    <citation type="submission" date="2022-09" db="EMBL/GenBank/DDBJ databases">
        <title>Intensive care unit water sources are persistently colonized with multi-drug resistant bacteria and are the site of extensive horizontal gene transfer of antibiotic resistance genes.</title>
        <authorList>
            <person name="Diorio-Toth L."/>
        </authorList>
    </citation>
    <scope>NUCLEOTIDE SEQUENCE</scope>
    <source>
        <strain evidence="3">GD03885</strain>
    </source>
</reference>
<accession>A0AA42SFQ4</accession>
<comment type="caution">
    <text evidence="3">The sequence shown here is derived from an EMBL/GenBank/DDBJ whole genome shotgun (WGS) entry which is preliminary data.</text>
</comment>
<dbReference type="Proteomes" id="UP001160116">
    <property type="component" value="Unassembled WGS sequence"/>
</dbReference>
<name>A0AA42SFQ4_ACIJO</name>
<feature type="region of interest" description="Disordered" evidence="2">
    <location>
        <begin position="42"/>
        <end position="68"/>
    </location>
</feature>
<keyword evidence="1" id="KW-0175">Coiled coil</keyword>
<sequence>MARPHLTLEKWLSSHTDLKKEFLDFEASEKSGPIRKIVAPGKKDHYLSKKDSSTRLSDDQDFTSLNSQNQSDPINKIFHYLPKFENDEFIVEINDAHFEILKKKFPSFKYNHNNKENNCIIKQITLDQKTLKELDKIKEKYKFKSLKNCLEFLIDRQNSQLTDKNKIISTLKKEKSKSNDSILRKELELKDEEISQIKTKLEQQKNTIQENMSRSAKEYEEYLIQIAVSKTIKLEKIKAFLGEISEEDQQMINETLAPEELSQIETQFRNVCAEHKQRLIMQKQSNLNKALGFDQHSQYGNTVHNDYEVEDISNNERSNVKIE</sequence>
<feature type="compositionally biased region" description="Basic and acidic residues" evidence="2">
    <location>
        <begin position="42"/>
        <end position="58"/>
    </location>
</feature>
<protein>
    <submittedName>
        <fullName evidence="3">Uncharacterized protein</fullName>
    </submittedName>
</protein>
<evidence type="ECO:0000313" key="4">
    <source>
        <dbReference type="Proteomes" id="UP001160116"/>
    </source>
</evidence>
<gene>
    <name evidence="3" type="ORF">N5C97_16675</name>
</gene>
<evidence type="ECO:0000313" key="3">
    <source>
        <dbReference type="EMBL" id="MDH0828082.1"/>
    </source>
</evidence>
<feature type="coiled-coil region" evidence="1">
    <location>
        <begin position="184"/>
        <end position="218"/>
    </location>
</feature>
<dbReference type="EMBL" id="JAOCCL010000087">
    <property type="protein sequence ID" value="MDH0828082.1"/>
    <property type="molecule type" value="Genomic_DNA"/>
</dbReference>
<evidence type="ECO:0000256" key="1">
    <source>
        <dbReference type="SAM" id="Coils"/>
    </source>
</evidence>
<dbReference type="AlphaFoldDB" id="A0AA42SFQ4"/>
<evidence type="ECO:0000256" key="2">
    <source>
        <dbReference type="SAM" id="MobiDB-lite"/>
    </source>
</evidence>
<dbReference type="RefSeq" id="WP_279679454.1">
    <property type="nucleotide sequence ID" value="NZ_JAOCCL010000087.1"/>
</dbReference>
<proteinExistence type="predicted"/>